<dbReference type="AlphaFoldDB" id="A0A840S1Z8"/>
<accession>A0A840S1Z8</accession>
<sequence>MFLKLSKRSEYAPDAPIACFLNVAEGCLRLDFLHRLYRRDVLASFSCLVVTFSFHAR</sequence>
<protein>
    <submittedName>
        <fullName evidence="1">Uncharacterized protein</fullName>
    </submittedName>
</protein>
<comment type="caution">
    <text evidence="1">The sequence shown here is derived from an EMBL/GenBank/DDBJ whole genome shotgun (WGS) entry which is preliminary data.</text>
</comment>
<name>A0A840S1Z8_9BURK</name>
<proteinExistence type="predicted"/>
<evidence type="ECO:0000313" key="1">
    <source>
        <dbReference type="EMBL" id="MBB5202620.1"/>
    </source>
</evidence>
<gene>
    <name evidence="1" type="ORF">HNR39_004490</name>
</gene>
<keyword evidence="2" id="KW-1185">Reference proteome</keyword>
<dbReference type="Proteomes" id="UP000571084">
    <property type="component" value="Unassembled WGS sequence"/>
</dbReference>
<feature type="non-terminal residue" evidence="1">
    <location>
        <position position="57"/>
    </location>
</feature>
<organism evidence="1 2">
    <name type="scientific">Glaciimonas immobilis</name>
    <dbReference type="NCBI Taxonomy" id="728004"/>
    <lineage>
        <taxon>Bacteria</taxon>
        <taxon>Pseudomonadati</taxon>
        <taxon>Pseudomonadota</taxon>
        <taxon>Betaproteobacteria</taxon>
        <taxon>Burkholderiales</taxon>
        <taxon>Oxalobacteraceae</taxon>
        <taxon>Glaciimonas</taxon>
    </lineage>
</organism>
<evidence type="ECO:0000313" key="2">
    <source>
        <dbReference type="Proteomes" id="UP000571084"/>
    </source>
</evidence>
<dbReference type="EMBL" id="JACHHQ010000019">
    <property type="protein sequence ID" value="MBB5202620.1"/>
    <property type="molecule type" value="Genomic_DNA"/>
</dbReference>
<reference evidence="1 2" key="1">
    <citation type="submission" date="2020-08" db="EMBL/GenBank/DDBJ databases">
        <title>Genomic Encyclopedia of Type Strains, Phase IV (KMG-IV): sequencing the most valuable type-strain genomes for metagenomic binning, comparative biology and taxonomic classification.</title>
        <authorList>
            <person name="Goeker M."/>
        </authorList>
    </citation>
    <scope>NUCLEOTIDE SEQUENCE [LARGE SCALE GENOMIC DNA]</scope>
    <source>
        <strain evidence="1 2">DSM 23240</strain>
    </source>
</reference>